<name>A0A6C0HQC1_9ZZZZ</name>
<evidence type="ECO:0000259" key="3">
    <source>
        <dbReference type="PROSITE" id="PS50011"/>
    </source>
</evidence>
<keyword evidence="1" id="KW-0547">Nucleotide-binding</keyword>
<dbReference type="GO" id="GO:0005737">
    <property type="term" value="C:cytoplasm"/>
    <property type="evidence" value="ECO:0007669"/>
    <property type="project" value="TreeGrafter"/>
</dbReference>
<dbReference type="GO" id="GO:0005524">
    <property type="term" value="F:ATP binding"/>
    <property type="evidence" value="ECO:0007669"/>
    <property type="project" value="UniProtKB-KW"/>
</dbReference>
<dbReference type="InterPro" id="IPR004147">
    <property type="entry name" value="ABC1_dom"/>
</dbReference>
<keyword evidence="2" id="KW-0067">ATP-binding</keyword>
<dbReference type="GO" id="GO:0035556">
    <property type="term" value="P:intracellular signal transduction"/>
    <property type="evidence" value="ECO:0007669"/>
    <property type="project" value="TreeGrafter"/>
</dbReference>
<dbReference type="SMART" id="SM00220">
    <property type="entry name" value="S_TKc"/>
    <property type="match status" value="1"/>
</dbReference>
<reference evidence="4" key="1">
    <citation type="journal article" date="2020" name="Nature">
        <title>Giant virus diversity and host interactions through global metagenomics.</title>
        <authorList>
            <person name="Schulz F."/>
            <person name="Roux S."/>
            <person name="Paez-Espino D."/>
            <person name="Jungbluth S."/>
            <person name="Walsh D.A."/>
            <person name="Denef V.J."/>
            <person name="McMahon K.D."/>
            <person name="Konstantinidis K.T."/>
            <person name="Eloe-Fadrosh E.A."/>
            <person name="Kyrpides N.C."/>
            <person name="Woyke T."/>
        </authorList>
    </citation>
    <scope>NUCLEOTIDE SEQUENCE</scope>
    <source>
        <strain evidence="4">GVMAG-M-3300023184-160</strain>
    </source>
</reference>
<dbReference type="InterPro" id="IPR011009">
    <property type="entry name" value="Kinase-like_dom_sf"/>
</dbReference>
<dbReference type="AlphaFoldDB" id="A0A6C0HQC1"/>
<dbReference type="Pfam" id="PF03109">
    <property type="entry name" value="ABC1"/>
    <property type="match status" value="1"/>
</dbReference>
<dbReference type="SUPFAM" id="SSF56112">
    <property type="entry name" value="Protein kinase-like (PK-like)"/>
    <property type="match status" value="1"/>
</dbReference>
<evidence type="ECO:0000256" key="1">
    <source>
        <dbReference type="ARBA" id="ARBA00022741"/>
    </source>
</evidence>
<evidence type="ECO:0000313" key="4">
    <source>
        <dbReference type="EMBL" id="QHT82083.1"/>
    </source>
</evidence>
<dbReference type="PROSITE" id="PS50011">
    <property type="entry name" value="PROTEIN_KINASE_DOM"/>
    <property type="match status" value="1"/>
</dbReference>
<dbReference type="Gene3D" id="1.10.510.10">
    <property type="entry name" value="Transferase(Phosphotransferase) domain 1"/>
    <property type="match status" value="1"/>
</dbReference>
<dbReference type="PANTHER" id="PTHR24346:SF30">
    <property type="entry name" value="MATERNAL EMBRYONIC LEUCINE ZIPPER KINASE"/>
    <property type="match status" value="1"/>
</dbReference>
<dbReference type="PANTHER" id="PTHR24346">
    <property type="entry name" value="MAP/MICROTUBULE AFFINITY-REGULATING KINASE"/>
    <property type="match status" value="1"/>
</dbReference>
<dbReference type="EMBL" id="MN739995">
    <property type="protein sequence ID" value="QHT82083.1"/>
    <property type="molecule type" value="Genomic_DNA"/>
</dbReference>
<dbReference type="InterPro" id="IPR000719">
    <property type="entry name" value="Prot_kinase_dom"/>
</dbReference>
<dbReference type="GO" id="GO:0004674">
    <property type="term" value="F:protein serine/threonine kinase activity"/>
    <property type="evidence" value="ECO:0007669"/>
    <property type="project" value="TreeGrafter"/>
</dbReference>
<organism evidence="4">
    <name type="scientific">viral metagenome</name>
    <dbReference type="NCBI Taxonomy" id="1070528"/>
    <lineage>
        <taxon>unclassified sequences</taxon>
        <taxon>metagenomes</taxon>
        <taxon>organismal metagenomes</taxon>
    </lineage>
</organism>
<proteinExistence type="predicted"/>
<protein>
    <recommendedName>
        <fullName evidence="3">Protein kinase domain-containing protein</fullName>
    </recommendedName>
</protein>
<evidence type="ECO:0000256" key="2">
    <source>
        <dbReference type="ARBA" id="ARBA00022840"/>
    </source>
</evidence>
<feature type="domain" description="Protein kinase" evidence="3">
    <location>
        <begin position="1"/>
        <end position="324"/>
    </location>
</feature>
<sequence length="357" mass="42057">MSSRFLSSGAYGCVYYPGYNCDGKPLKKDGLVTKLVKDNFTTQTEIVVGHHVRKHVPNYGKHFIVVSKQCKIQEEKLDPLREGCKMFDRSKTKKYVLLYSMYLKSIELYEMIEKGVRLSQLLRFFFDLVRKVILLMEAGIVHNDLHMGNVLYTQKGNLFIIDFGLSIKADLLKEDKPDYLREIFHSYTPNWKWWPLEYHLITYVLNVGPLTEESLKSTVEEYLKSMHYVLKSVYGLGFLDTYQSIALSVYRPWIQKTQPEQLAFFLSFWHTWDSYKIANHFIHMYQEQDMDVPIWKNHLLRMIHADPSKRPTVQELRQMQNIILRNIPLSVYSKKVHISGEDTHKGSIWDVLSEKLN</sequence>
<accession>A0A6C0HQC1</accession>